<protein>
    <submittedName>
        <fullName evidence="2">Cytochrome c oxidase subunit 2A</fullName>
    </submittedName>
</protein>
<name>A0A328U1A9_9BACL</name>
<keyword evidence="1" id="KW-1133">Transmembrane helix</keyword>
<dbReference type="OrthoDB" id="2418411at2"/>
<evidence type="ECO:0000256" key="1">
    <source>
        <dbReference type="SAM" id="Phobius"/>
    </source>
</evidence>
<keyword evidence="1" id="KW-0472">Membrane</keyword>
<evidence type="ECO:0000313" key="3">
    <source>
        <dbReference type="Proteomes" id="UP000249260"/>
    </source>
</evidence>
<feature type="transmembrane region" description="Helical" evidence="1">
    <location>
        <begin position="21"/>
        <end position="45"/>
    </location>
</feature>
<dbReference type="Proteomes" id="UP000249260">
    <property type="component" value="Unassembled WGS sequence"/>
</dbReference>
<proteinExistence type="predicted"/>
<dbReference type="AlphaFoldDB" id="A0A328U1A9"/>
<keyword evidence="1" id="KW-0812">Transmembrane</keyword>
<keyword evidence="3" id="KW-1185">Reference proteome</keyword>
<comment type="caution">
    <text evidence="2">The sequence shown here is derived from an EMBL/GenBank/DDBJ whole genome shotgun (WGS) entry which is preliminary data.</text>
</comment>
<sequence>MANRTRQEARKDVGENEQLKGTFASVLLIGGFIVVLWIVIFALYLCRQ</sequence>
<evidence type="ECO:0000313" key="2">
    <source>
        <dbReference type="EMBL" id="RAP76547.1"/>
    </source>
</evidence>
<dbReference type="RefSeq" id="WP_112882765.1">
    <property type="nucleotide sequence ID" value="NZ_QLUW01000002.1"/>
</dbReference>
<dbReference type="EMBL" id="QLUW01000002">
    <property type="protein sequence ID" value="RAP76547.1"/>
    <property type="molecule type" value="Genomic_DNA"/>
</dbReference>
<gene>
    <name evidence="2" type="ORF">DL346_14320</name>
</gene>
<reference evidence="2 3" key="1">
    <citation type="submission" date="2018-06" db="EMBL/GenBank/DDBJ databases">
        <title>Paenibacillus montanisoli sp. nov., isolated from mountain area soil.</title>
        <authorList>
            <person name="Wu M."/>
        </authorList>
    </citation>
    <scope>NUCLEOTIDE SEQUENCE [LARGE SCALE GENOMIC DNA]</scope>
    <source>
        <strain evidence="2 3">RA17</strain>
    </source>
</reference>
<accession>A0A328U1A9</accession>
<organism evidence="2 3">
    <name type="scientific">Paenibacillus montanisoli</name>
    <dbReference type="NCBI Taxonomy" id="2081970"/>
    <lineage>
        <taxon>Bacteria</taxon>
        <taxon>Bacillati</taxon>
        <taxon>Bacillota</taxon>
        <taxon>Bacilli</taxon>
        <taxon>Bacillales</taxon>
        <taxon>Paenibacillaceae</taxon>
        <taxon>Paenibacillus</taxon>
    </lineage>
</organism>